<reference evidence="1 2" key="1">
    <citation type="submission" date="2018-06" db="EMBL/GenBank/DDBJ databases">
        <title>Comparative genomics reveals the genomic features of Rhizophagus irregularis, R. cerebriforme, R. diaphanum and Gigaspora rosea, and their symbiotic lifestyle signature.</title>
        <authorList>
            <person name="Morin E."/>
            <person name="San Clemente H."/>
            <person name="Chen E.C.H."/>
            <person name="De La Providencia I."/>
            <person name="Hainaut M."/>
            <person name="Kuo A."/>
            <person name="Kohler A."/>
            <person name="Murat C."/>
            <person name="Tang N."/>
            <person name="Roy S."/>
            <person name="Loubradou J."/>
            <person name="Henrissat B."/>
            <person name="Grigoriev I.V."/>
            <person name="Corradi N."/>
            <person name="Roux C."/>
            <person name="Martin F.M."/>
        </authorList>
    </citation>
    <scope>NUCLEOTIDE SEQUENCE [LARGE SCALE GENOMIC DNA]</scope>
    <source>
        <strain evidence="1 2">DAOM 194757</strain>
    </source>
</reference>
<organism evidence="1 2">
    <name type="scientific">Gigaspora rosea</name>
    <dbReference type="NCBI Taxonomy" id="44941"/>
    <lineage>
        <taxon>Eukaryota</taxon>
        <taxon>Fungi</taxon>
        <taxon>Fungi incertae sedis</taxon>
        <taxon>Mucoromycota</taxon>
        <taxon>Glomeromycotina</taxon>
        <taxon>Glomeromycetes</taxon>
        <taxon>Diversisporales</taxon>
        <taxon>Gigasporaceae</taxon>
        <taxon>Gigaspora</taxon>
    </lineage>
</organism>
<protein>
    <submittedName>
        <fullName evidence="1">Uncharacterized protein</fullName>
    </submittedName>
</protein>
<evidence type="ECO:0000313" key="1">
    <source>
        <dbReference type="EMBL" id="RIB26083.1"/>
    </source>
</evidence>
<proteinExistence type="predicted"/>
<dbReference type="OrthoDB" id="2436309at2759"/>
<dbReference type="AlphaFoldDB" id="A0A397W1A7"/>
<sequence>MPPKTNFGSCAIENCQYSTSKFRKFTELAAEKAQNSSTLSILEYSHLIPNQYQLCDHYYLLIVEPNRNNPNYSKINETFQNLQKTEKSSELKWDNIHLEILDDKVCIPKQDFLNLVSNIEYLQKNQKDEIFEEITENFETINENIENINENNTSNKIKFATKLQLLTLVIYNQQRKFGNNPEYDPIKFKQMIEQNEPKLIGFFDELVEGLIPKTRSSYNQEEAKKSIVSFCYLFAGLRNKFANNYKLDIGLHLASAGTSYKELKEERSMKDLQLVGFKELKLRSFDNYANALKMIINIPSLNNYLKQNVIPIITDWPGQLFIRKIITYLKIQQSASNILQVYKNFHSIIGPLHVALNSKETALIINYEFFKQLFHFVFGDKKKLAKKPKPWRINLLLELAQKA</sequence>
<evidence type="ECO:0000313" key="2">
    <source>
        <dbReference type="Proteomes" id="UP000266673"/>
    </source>
</evidence>
<comment type="caution">
    <text evidence="1">The sequence shown here is derived from an EMBL/GenBank/DDBJ whole genome shotgun (WGS) entry which is preliminary data.</text>
</comment>
<dbReference type="Proteomes" id="UP000266673">
    <property type="component" value="Unassembled WGS sequence"/>
</dbReference>
<keyword evidence="2" id="KW-1185">Reference proteome</keyword>
<name>A0A397W1A7_9GLOM</name>
<gene>
    <name evidence="1" type="ORF">C2G38_2138461</name>
</gene>
<accession>A0A397W1A7</accession>
<dbReference type="EMBL" id="QKWP01000149">
    <property type="protein sequence ID" value="RIB26083.1"/>
    <property type="molecule type" value="Genomic_DNA"/>
</dbReference>